<gene>
    <name evidence="3" type="ORF">SBA1_1310022</name>
</gene>
<dbReference type="PROSITE" id="PS50914">
    <property type="entry name" value="BON"/>
    <property type="match status" value="2"/>
</dbReference>
<evidence type="ECO:0000256" key="1">
    <source>
        <dbReference type="SAM" id="SignalP"/>
    </source>
</evidence>
<dbReference type="Gene3D" id="3.30.1340.30">
    <property type="match status" value="2"/>
</dbReference>
<dbReference type="EMBL" id="OMOD01000037">
    <property type="protein sequence ID" value="SPF34601.1"/>
    <property type="molecule type" value="Genomic_DNA"/>
</dbReference>
<proteinExistence type="predicted"/>
<sequence>MKNRLMILFAALLALSILGVAQDAQRAEASARAQERITREVRHELLMLPYFGVFDYIAYKVDGYNVTLLGQVVKPTLKSDAGNVVKRIEGVEKVDNQIEVLPPSPMDDGLRRRLFRAIYQYPPLQKYELGVQKPIRIIVKNGRVTLEGVVDSEADKNLVNIRANGVSGAFSVTNNLQVVKP</sequence>
<feature type="chain" id="PRO_5015546079" description="BON domain-containing protein" evidence="1">
    <location>
        <begin position="22"/>
        <end position="181"/>
    </location>
</feature>
<reference evidence="4" key="1">
    <citation type="submission" date="2018-02" db="EMBL/GenBank/DDBJ databases">
        <authorList>
            <person name="Hausmann B."/>
        </authorList>
    </citation>
    <scope>NUCLEOTIDE SEQUENCE [LARGE SCALE GENOMIC DNA]</scope>
    <source>
        <strain evidence="4">Peat soil MAG SbA1</strain>
    </source>
</reference>
<organism evidence="3 4">
    <name type="scientific">Candidatus Sulfotelmatobacter kueseliae</name>
    <dbReference type="NCBI Taxonomy" id="2042962"/>
    <lineage>
        <taxon>Bacteria</taxon>
        <taxon>Pseudomonadati</taxon>
        <taxon>Acidobacteriota</taxon>
        <taxon>Terriglobia</taxon>
        <taxon>Terriglobales</taxon>
        <taxon>Candidatus Korobacteraceae</taxon>
        <taxon>Candidatus Sulfotelmatobacter</taxon>
    </lineage>
</organism>
<name>A0A2U3K4M7_9BACT</name>
<keyword evidence="1" id="KW-0732">Signal</keyword>
<dbReference type="AlphaFoldDB" id="A0A2U3K4M7"/>
<feature type="signal peptide" evidence="1">
    <location>
        <begin position="1"/>
        <end position="21"/>
    </location>
</feature>
<dbReference type="PANTHER" id="PTHR34606:SF15">
    <property type="entry name" value="BON DOMAIN-CONTAINING PROTEIN"/>
    <property type="match status" value="1"/>
</dbReference>
<evidence type="ECO:0000313" key="3">
    <source>
        <dbReference type="EMBL" id="SPF34601.1"/>
    </source>
</evidence>
<evidence type="ECO:0000313" key="4">
    <source>
        <dbReference type="Proteomes" id="UP000238701"/>
    </source>
</evidence>
<dbReference type="InterPro" id="IPR007055">
    <property type="entry name" value="BON_dom"/>
</dbReference>
<feature type="domain" description="BON" evidence="2">
    <location>
        <begin position="33"/>
        <end position="102"/>
    </location>
</feature>
<dbReference type="Pfam" id="PF04972">
    <property type="entry name" value="BON"/>
    <property type="match status" value="2"/>
</dbReference>
<protein>
    <recommendedName>
        <fullName evidence="2">BON domain-containing protein</fullName>
    </recommendedName>
</protein>
<dbReference type="OrthoDB" id="114273at2"/>
<evidence type="ECO:0000259" key="2">
    <source>
        <dbReference type="PROSITE" id="PS50914"/>
    </source>
</evidence>
<dbReference type="Proteomes" id="UP000238701">
    <property type="component" value="Unassembled WGS sequence"/>
</dbReference>
<dbReference type="PANTHER" id="PTHR34606">
    <property type="entry name" value="BON DOMAIN-CONTAINING PROTEIN"/>
    <property type="match status" value="1"/>
</dbReference>
<feature type="domain" description="BON" evidence="2">
    <location>
        <begin position="106"/>
        <end position="180"/>
    </location>
</feature>
<dbReference type="InterPro" id="IPR051686">
    <property type="entry name" value="Lipoprotein_DolP"/>
</dbReference>
<accession>A0A2U3K4M7</accession>